<evidence type="ECO:0000256" key="1">
    <source>
        <dbReference type="SAM" id="SignalP"/>
    </source>
</evidence>
<reference evidence="2" key="1">
    <citation type="submission" date="2020-06" db="EMBL/GenBank/DDBJ databases">
        <title>Draft genome of Bugula neritina, a colonial animal packing powerful symbionts and potential medicines.</title>
        <authorList>
            <person name="Rayko M."/>
        </authorList>
    </citation>
    <scope>NUCLEOTIDE SEQUENCE [LARGE SCALE GENOMIC DNA]</scope>
    <source>
        <strain evidence="2">Kwan_BN1</strain>
    </source>
</reference>
<sequence>MISWWCSPIFSCLPVTTPSHFTSLCPVLLRQPAHLCTEIVKQHSYYSSESCGTATLTGIGKLYYNALNSGPSAQIPSPLFPLKEPNLTPPY</sequence>
<proteinExistence type="predicted"/>
<evidence type="ECO:0000313" key="3">
    <source>
        <dbReference type="Proteomes" id="UP000593567"/>
    </source>
</evidence>
<dbReference type="EMBL" id="VXIV02001681">
    <property type="protein sequence ID" value="KAF6030672.1"/>
    <property type="molecule type" value="Genomic_DNA"/>
</dbReference>
<dbReference type="AlphaFoldDB" id="A0A7J7JWA2"/>
<protein>
    <submittedName>
        <fullName evidence="2">Uncharacterized protein</fullName>
    </submittedName>
</protein>
<name>A0A7J7JWA2_BUGNE</name>
<comment type="caution">
    <text evidence="2">The sequence shown here is derived from an EMBL/GenBank/DDBJ whole genome shotgun (WGS) entry which is preliminary data.</text>
</comment>
<keyword evidence="1" id="KW-0732">Signal</keyword>
<keyword evidence="3" id="KW-1185">Reference proteome</keyword>
<evidence type="ECO:0000313" key="2">
    <source>
        <dbReference type="EMBL" id="KAF6030672.1"/>
    </source>
</evidence>
<gene>
    <name evidence="2" type="ORF">EB796_011020</name>
</gene>
<organism evidence="2 3">
    <name type="scientific">Bugula neritina</name>
    <name type="common">Brown bryozoan</name>
    <name type="synonym">Sertularia neritina</name>
    <dbReference type="NCBI Taxonomy" id="10212"/>
    <lineage>
        <taxon>Eukaryota</taxon>
        <taxon>Metazoa</taxon>
        <taxon>Spiralia</taxon>
        <taxon>Lophotrochozoa</taxon>
        <taxon>Bryozoa</taxon>
        <taxon>Gymnolaemata</taxon>
        <taxon>Cheilostomatida</taxon>
        <taxon>Flustrina</taxon>
        <taxon>Buguloidea</taxon>
        <taxon>Bugulidae</taxon>
        <taxon>Bugula</taxon>
    </lineage>
</organism>
<feature type="signal peptide" evidence="1">
    <location>
        <begin position="1"/>
        <end position="18"/>
    </location>
</feature>
<feature type="chain" id="PRO_5029730191" evidence="1">
    <location>
        <begin position="19"/>
        <end position="91"/>
    </location>
</feature>
<dbReference type="Proteomes" id="UP000593567">
    <property type="component" value="Unassembled WGS sequence"/>
</dbReference>
<accession>A0A7J7JWA2</accession>